<keyword evidence="22" id="KW-1185">Reference proteome</keyword>
<evidence type="ECO:0000256" key="3">
    <source>
        <dbReference type="ARBA" id="ARBA00006001"/>
    </source>
</evidence>
<keyword evidence="5 18" id="KW-0479">Metal-binding</keyword>
<feature type="binding site" evidence="17">
    <location>
        <position position="377"/>
    </location>
    <ligand>
        <name>(6S)-NADPHX</name>
        <dbReference type="ChEBI" id="CHEBI:64076"/>
    </ligand>
</feature>
<evidence type="ECO:0000256" key="11">
    <source>
        <dbReference type="ARBA" id="ARBA00023235"/>
    </source>
</evidence>
<evidence type="ECO:0000256" key="5">
    <source>
        <dbReference type="ARBA" id="ARBA00022723"/>
    </source>
</evidence>
<feature type="binding site" evidence="17">
    <location>
        <position position="441"/>
    </location>
    <ligand>
        <name>AMP</name>
        <dbReference type="ChEBI" id="CHEBI:456215"/>
    </ligand>
</feature>
<evidence type="ECO:0000256" key="14">
    <source>
        <dbReference type="ARBA" id="ARBA00025153"/>
    </source>
</evidence>
<organism evidence="21 22">
    <name type="scientific">Porphyromonas levii</name>
    <dbReference type="NCBI Taxonomy" id="28114"/>
    <lineage>
        <taxon>Bacteria</taxon>
        <taxon>Pseudomonadati</taxon>
        <taxon>Bacteroidota</taxon>
        <taxon>Bacteroidia</taxon>
        <taxon>Bacteroidales</taxon>
        <taxon>Porphyromonadaceae</taxon>
        <taxon>Porphyromonas</taxon>
    </lineage>
</organism>
<keyword evidence="10 17" id="KW-0520">NAD</keyword>
<dbReference type="PANTHER" id="PTHR12592">
    <property type="entry name" value="ATP-DEPENDENT (S)-NAD(P)H-HYDRATE DEHYDRATASE FAMILY MEMBER"/>
    <property type="match status" value="1"/>
</dbReference>
<evidence type="ECO:0000313" key="21">
    <source>
        <dbReference type="EMBL" id="TFH94363.1"/>
    </source>
</evidence>
<dbReference type="SUPFAM" id="SSF64153">
    <property type="entry name" value="YjeF N-terminal domain-like"/>
    <property type="match status" value="1"/>
</dbReference>
<comment type="function">
    <text evidence="14 18">Bifunctional enzyme that catalyzes the epimerization of the S- and R-forms of NAD(P)HX and the dehydration of the S-form of NAD(P)HX at the expense of ADP, which is converted to AMP. This allows the repair of both epimers of NAD(P)HX, a damaged form of NAD(P)H that is a result of enzymatic or heat-dependent hydration.</text>
</comment>
<dbReference type="Gene3D" id="3.40.50.10260">
    <property type="entry name" value="YjeF N-terminal domain"/>
    <property type="match status" value="1"/>
</dbReference>
<dbReference type="EC" id="4.2.1.136" evidence="17"/>
<keyword evidence="9 18" id="KW-0630">Potassium</keyword>
<dbReference type="PROSITE" id="PS51383">
    <property type="entry name" value="YJEF_C_3"/>
    <property type="match status" value="1"/>
</dbReference>
<dbReference type="InterPro" id="IPR004443">
    <property type="entry name" value="YjeF_N_dom"/>
</dbReference>
<feature type="domain" description="YjeF C-terminal" evidence="19">
    <location>
        <begin position="226"/>
        <end position="501"/>
    </location>
</feature>
<evidence type="ECO:0000256" key="17">
    <source>
        <dbReference type="HAMAP-Rule" id="MF_01965"/>
    </source>
</evidence>
<comment type="catalytic activity">
    <reaction evidence="15 17 18">
        <text>(6S)-NADHX + ADP = AMP + phosphate + NADH + H(+)</text>
        <dbReference type="Rhea" id="RHEA:32223"/>
        <dbReference type="ChEBI" id="CHEBI:15378"/>
        <dbReference type="ChEBI" id="CHEBI:43474"/>
        <dbReference type="ChEBI" id="CHEBI:57945"/>
        <dbReference type="ChEBI" id="CHEBI:64074"/>
        <dbReference type="ChEBI" id="CHEBI:456215"/>
        <dbReference type="ChEBI" id="CHEBI:456216"/>
        <dbReference type="EC" id="4.2.1.136"/>
    </reaction>
</comment>
<gene>
    <name evidence="17" type="primary">nnrD</name>
    <name evidence="21" type="ORF">E4P47_07815</name>
</gene>
<evidence type="ECO:0000259" key="20">
    <source>
        <dbReference type="PROSITE" id="PS51385"/>
    </source>
</evidence>
<evidence type="ECO:0000256" key="10">
    <source>
        <dbReference type="ARBA" id="ARBA00023027"/>
    </source>
</evidence>
<sequence>MQKIFNSREVVELEAQLVDERSDWEGVSELIAHKSIAVCNRIKQDFLLNRRAVVFAGPNEKGALAIKVAQSLLGMQYDIEVVLLNPSGNLPTEVAMERDDFLEESDRLIEVTTNSFNPPTIDETDLLIDGIQGVEPNPSLNNVVKYLNGIKAIKIALEIPSGMSDVSDELIDYTKIFRADATYTFYSPRLLFFFPEYEPYVGRWRVLQPSFYTPQSKSDATYMIFDTQSMESALPMRRRFSNKYDYGRDLLIAGSRSMMGAALLAGKAAMVSGAGHLTLRVPMGTNFIIHTSLPEALVSEDPSEESFSSASLPLADYTAIAVGPGIGRSTETRLALEQLLSSYKLPLLLDADALALLADDEGRLLDMVPKGSILTPHVGEFDRLFGPSKNSRERIEKLRTAAEERGLYILLKGAYTATALPTGQVVFNLTGNPGLATAGSGDVLTGIILALMGKKQGQMIACAAGAFLHGFAAENFAADYCEESLTASALVQYLPTAFKRFTSDSVGALYL</sequence>
<dbReference type="PANTHER" id="PTHR12592:SF0">
    <property type="entry name" value="ATP-DEPENDENT (S)-NAD(P)H-HYDRATE DEHYDRATASE"/>
    <property type="match status" value="1"/>
</dbReference>
<dbReference type="InterPro" id="IPR030677">
    <property type="entry name" value="Nnr"/>
</dbReference>
<dbReference type="SUPFAM" id="SSF53613">
    <property type="entry name" value="Ribokinase-like"/>
    <property type="match status" value="1"/>
</dbReference>
<dbReference type="InterPro" id="IPR029056">
    <property type="entry name" value="Ribokinase-like"/>
</dbReference>
<evidence type="ECO:0000256" key="4">
    <source>
        <dbReference type="ARBA" id="ARBA00009524"/>
    </source>
</evidence>
<evidence type="ECO:0000256" key="9">
    <source>
        <dbReference type="ARBA" id="ARBA00022958"/>
    </source>
</evidence>
<dbReference type="PROSITE" id="PS01050">
    <property type="entry name" value="YJEF_C_2"/>
    <property type="match status" value="1"/>
</dbReference>
<dbReference type="PROSITE" id="PS51385">
    <property type="entry name" value="YJEF_N"/>
    <property type="match status" value="1"/>
</dbReference>
<evidence type="ECO:0000259" key="19">
    <source>
        <dbReference type="PROSITE" id="PS51383"/>
    </source>
</evidence>
<comment type="cofactor">
    <cofactor evidence="17">
        <name>Mg(2+)</name>
        <dbReference type="ChEBI" id="CHEBI:18420"/>
    </cofactor>
</comment>
<dbReference type="STRING" id="1122973.GCA_000379925_01600"/>
<accession>A0A4Y8WN96</accession>
<evidence type="ECO:0000256" key="2">
    <source>
        <dbReference type="ARBA" id="ARBA00000909"/>
    </source>
</evidence>
<comment type="catalytic activity">
    <reaction evidence="2 18">
        <text>(6R)-NADPHX = (6S)-NADPHX</text>
        <dbReference type="Rhea" id="RHEA:32227"/>
        <dbReference type="ChEBI" id="CHEBI:64076"/>
        <dbReference type="ChEBI" id="CHEBI:64077"/>
        <dbReference type="EC" id="5.1.99.6"/>
    </reaction>
</comment>
<keyword evidence="11 18" id="KW-0413">Isomerase</keyword>
<dbReference type="Proteomes" id="UP000297225">
    <property type="component" value="Unassembled WGS sequence"/>
</dbReference>
<dbReference type="GO" id="GO:0046496">
    <property type="term" value="P:nicotinamide nucleotide metabolic process"/>
    <property type="evidence" value="ECO:0007669"/>
    <property type="project" value="UniProtKB-UniRule"/>
</dbReference>
<evidence type="ECO:0000256" key="8">
    <source>
        <dbReference type="ARBA" id="ARBA00022857"/>
    </source>
</evidence>
<evidence type="ECO:0000313" key="22">
    <source>
        <dbReference type="Proteomes" id="UP000297225"/>
    </source>
</evidence>
<keyword evidence="7 17" id="KW-0067">ATP-binding</keyword>
<dbReference type="EMBL" id="SPNC01000133">
    <property type="protein sequence ID" value="TFH94363.1"/>
    <property type="molecule type" value="Genomic_DNA"/>
</dbReference>
<keyword evidence="13" id="KW-0511">Multifunctional enzyme</keyword>
<evidence type="ECO:0000256" key="18">
    <source>
        <dbReference type="PIRNR" id="PIRNR017184"/>
    </source>
</evidence>
<comment type="catalytic activity">
    <reaction evidence="16 17 18">
        <text>(6S)-NADPHX + ADP = AMP + phosphate + NADPH + H(+)</text>
        <dbReference type="Rhea" id="RHEA:32235"/>
        <dbReference type="ChEBI" id="CHEBI:15378"/>
        <dbReference type="ChEBI" id="CHEBI:43474"/>
        <dbReference type="ChEBI" id="CHEBI:57783"/>
        <dbReference type="ChEBI" id="CHEBI:64076"/>
        <dbReference type="ChEBI" id="CHEBI:456215"/>
        <dbReference type="ChEBI" id="CHEBI:456216"/>
        <dbReference type="EC" id="4.2.1.136"/>
    </reaction>
</comment>
<evidence type="ECO:0000256" key="15">
    <source>
        <dbReference type="ARBA" id="ARBA00048238"/>
    </source>
</evidence>
<dbReference type="OrthoDB" id="9806925at2"/>
<comment type="caution">
    <text evidence="21">The sequence shown here is derived from an EMBL/GenBank/DDBJ whole genome shotgun (WGS) entry which is preliminary data.</text>
</comment>
<dbReference type="AlphaFoldDB" id="A0A4Y8WN96"/>
<comment type="catalytic activity">
    <reaction evidence="1 18">
        <text>(6R)-NADHX = (6S)-NADHX</text>
        <dbReference type="Rhea" id="RHEA:32215"/>
        <dbReference type="ChEBI" id="CHEBI:64074"/>
        <dbReference type="ChEBI" id="CHEBI:64075"/>
        <dbReference type="EC" id="5.1.99.6"/>
    </reaction>
</comment>
<proteinExistence type="inferred from homology"/>
<evidence type="ECO:0000256" key="13">
    <source>
        <dbReference type="ARBA" id="ARBA00023268"/>
    </source>
</evidence>
<dbReference type="GO" id="GO:0052856">
    <property type="term" value="F:NAD(P)HX epimerase activity"/>
    <property type="evidence" value="ECO:0007669"/>
    <property type="project" value="UniProtKB-EC"/>
</dbReference>
<protein>
    <recommendedName>
        <fullName evidence="17">ADP-dependent (S)-NAD(P)H-hydrate dehydratase</fullName>
        <ecNumber evidence="17">4.2.1.136</ecNumber>
    </recommendedName>
    <alternativeName>
        <fullName evidence="17">ADP-dependent NAD(P)HX dehydratase</fullName>
    </alternativeName>
</protein>
<comment type="function">
    <text evidence="17">Catalyzes the dehydration of the S-form of NAD(P)HX at the expense of ADP, which is converted to AMP. Together with NAD(P)HX epimerase, which catalyzes the epimerization of the S- and R-forms, the enzyme allows the repair of both epimers of NAD(P)HX, a damaged form of NAD(P)H that is a result of enzymatic or heat-dependent hydration.</text>
</comment>
<dbReference type="GO" id="GO:0005524">
    <property type="term" value="F:ATP binding"/>
    <property type="evidence" value="ECO:0007669"/>
    <property type="project" value="UniProtKB-UniRule"/>
</dbReference>
<dbReference type="Pfam" id="PF03853">
    <property type="entry name" value="YjeF_N"/>
    <property type="match status" value="1"/>
</dbReference>
<dbReference type="HAMAP" id="MF_01965">
    <property type="entry name" value="NADHX_dehydratase"/>
    <property type="match status" value="1"/>
</dbReference>
<dbReference type="Gene3D" id="3.40.1190.20">
    <property type="match status" value="1"/>
</dbReference>
<comment type="cofactor">
    <cofactor evidence="18">
        <name>K(+)</name>
        <dbReference type="ChEBI" id="CHEBI:29103"/>
    </cofactor>
    <text evidence="18">Binds 1 potassium ion per subunit.</text>
</comment>
<dbReference type="InterPro" id="IPR017953">
    <property type="entry name" value="Carbohydrate_kinase_pred_CS"/>
</dbReference>
<comment type="subunit">
    <text evidence="17">Homotetramer.</text>
</comment>
<dbReference type="PIRSF" id="PIRSF017184">
    <property type="entry name" value="Nnr"/>
    <property type="match status" value="1"/>
</dbReference>
<comment type="similarity">
    <text evidence="3 18">In the N-terminal section; belongs to the NnrE/AIBP family.</text>
</comment>
<dbReference type="InterPro" id="IPR036652">
    <property type="entry name" value="YjeF_N_dom_sf"/>
</dbReference>
<feature type="binding site" evidence="17">
    <location>
        <position position="325"/>
    </location>
    <ligand>
        <name>(6S)-NADPHX</name>
        <dbReference type="ChEBI" id="CHEBI:64076"/>
    </ligand>
</feature>
<dbReference type="GO" id="GO:0046872">
    <property type="term" value="F:metal ion binding"/>
    <property type="evidence" value="ECO:0007669"/>
    <property type="project" value="UniProtKB-UniRule"/>
</dbReference>
<name>A0A4Y8WN96_9PORP</name>
<comment type="similarity">
    <text evidence="17">Belongs to the NnrD/CARKD family.</text>
</comment>
<evidence type="ECO:0000256" key="7">
    <source>
        <dbReference type="ARBA" id="ARBA00022840"/>
    </source>
</evidence>
<evidence type="ECO:0000256" key="1">
    <source>
        <dbReference type="ARBA" id="ARBA00000013"/>
    </source>
</evidence>
<feature type="domain" description="YjeF N-terminal" evidence="20">
    <location>
        <begin position="10"/>
        <end position="219"/>
    </location>
</feature>
<dbReference type="CDD" id="cd01171">
    <property type="entry name" value="YXKO-related"/>
    <property type="match status" value="1"/>
</dbReference>
<comment type="similarity">
    <text evidence="4 18">In the C-terminal section; belongs to the NnrD/CARKD family.</text>
</comment>
<evidence type="ECO:0000256" key="16">
    <source>
        <dbReference type="ARBA" id="ARBA00049209"/>
    </source>
</evidence>
<reference evidence="21 22" key="1">
    <citation type="submission" date="2019-03" db="EMBL/GenBank/DDBJ databases">
        <title>Porphyromonas levii Isolated from the Uterus of Dairy Cows.</title>
        <authorList>
            <person name="Francis A.M."/>
        </authorList>
    </citation>
    <scope>NUCLEOTIDE SEQUENCE [LARGE SCALE GENOMIC DNA]</scope>
    <source>
        <strain evidence="21 22">AF5678</strain>
    </source>
</reference>
<dbReference type="Pfam" id="PF01256">
    <property type="entry name" value="Carb_kinase"/>
    <property type="match status" value="1"/>
</dbReference>
<keyword evidence="6 17" id="KW-0547">Nucleotide-binding</keyword>
<dbReference type="InterPro" id="IPR000631">
    <property type="entry name" value="CARKD"/>
</dbReference>
<dbReference type="GO" id="GO:0110051">
    <property type="term" value="P:metabolite repair"/>
    <property type="evidence" value="ECO:0007669"/>
    <property type="project" value="TreeGrafter"/>
</dbReference>
<dbReference type="RefSeq" id="WP_018358828.1">
    <property type="nucleotide sequence ID" value="NZ_CP197400.1"/>
</dbReference>
<evidence type="ECO:0000256" key="12">
    <source>
        <dbReference type="ARBA" id="ARBA00023239"/>
    </source>
</evidence>
<feature type="binding site" evidence="17">
    <location>
        <begin position="412"/>
        <end position="416"/>
    </location>
    <ligand>
        <name>AMP</name>
        <dbReference type="ChEBI" id="CHEBI:456215"/>
    </ligand>
</feature>
<keyword evidence="12 17" id="KW-0456">Lyase</keyword>
<evidence type="ECO:0000256" key="6">
    <source>
        <dbReference type="ARBA" id="ARBA00022741"/>
    </source>
</evidence>
<keyword evidence="8 17" id="KW-0521">NADP</keyword>
<dbReference type="NCBIfam" id="TIGR00196">
    <property type="entry name" value="yjeF_cterm"/>
    <property type="match status" value="1"/>
</dbReference>
<dbReference type="GO" id="GO:0052855">
    <property type="term" value="F:ADP-dependent NAD(P)H-hydrate dehydratase activity"/>
    <property type="evidence" value="ECO:0007669"/>
    <property type="project" value="UniProtKB-UniRule"/>
</dbReference>
<feature type="binding site" evidence="17">
    <location>
        <position position="261"/>
    </location>
    <ligand>
        <name>(6S)-NADPHX</name>
        <dbReference type="ChEBI" id="CHEBI:64076"/>
    </ligand>
</feature>
<feature type="binding site" evidence="17">
    <location>
        <position position="442"/>
    </location>
    <ligand>
        <name>(6S)-NADPHX</name>
        <dbReference type="ChEBI" id="CHEBI:64076"/>
    </ligand>
</feature>